<dbReference type="Proteomes" id="UP000612055">
    <property type="component" value="Unassembled WGS sequence"/>
</dbReference>
<dbReference type="AlphaFoldDB" id="A0A836BSX6"/>
<feature type="region of interest" description="Disordered" evidence="1">
    <location>
        <begin position="177"/>
        <end position="221"/>
    </location>
</feature>
<evidence type="ECO:0000313" key="3">
    <source>
        <dbReference type="Proteomes" id="UP000612055"/>
    </source>
</evidence>
<accession>A0A836BSX6</accession>
<sequence length="221" mass="22955">MDDRKLADLSERIRRANEEQPGGPAPPAPLITFEQLYADNKESDEAAMARRAAERKARWQQQQQGVKQAPAGNRTVASASPLRAAPPSAAGNPFASPGPETTGASTALNSCPLPVTVESLQRPGARERSSTGALASSTAVLQAPDSLATAHGASVHDAELPAALRQDLQAVVAAPAAAATRSDEAVPVRNRRAVPAGPLRKPDTAEPGLARLMRRPTSASS</sequence>
<proteinExistence type="predicted"/>
<evidence type="ECO:0000256" key="1">
    <source>
        <dbReference type="SAM" id="MobiDB-lite"/>
    </source>
</evidence>
<evidence type="ECO:0000313" key="2">
    <source>
        <dbReference type="EMBL" id="KAG2486264.1"/>
    </source>
</evidence>
<organism evidence="2 3">
    <name type="scientific">Edaphochlamys debaryana</name>
    <dbReference type="NCBI Taxonomy" id="47281"/>
    <lineage>
        <taxon>Eukaryota</taxon>
        <taxon>Viridiplantae</taxon>
        <taxon>Chlorophyta</taxon>
        <taxon>core chlorophytes</taxon>
        <taxon>Chlorophyceae</taxon>
        <taxon>CS clade</taxon>
        <taxon>Chlamydomonadales</taxon>
        <taxon>Chlamydomonadales incertae sedis</taxon>
        <taxon>Edaphochlamys</taxon>
    </lineage>
</organism>
<name>A0A836BSX6_9CHLO</name>
<feature type="region of interest" description="Disordered" evidence="1">
    <location>
        <begin position="1"/>
        <end position="137"/>
    </location>
</feature>
<comment type="caution">
    <text evidence="2">The sequence shown here is derived from an EMBL/GenBank/DDBJ whole genome shotgun (WGS) entry which is preliminary data.</text>
</comment>
<feature type="compositionally biased region" description="Basic and acidic residues" evidence="1">
    <location>
        <begin position="1"/>
        <end position="18"/>
    </location>
</feature>
<protein>
    <submittedName>
        <fullName evidence="2">Uncharacterized protein</fullName>
    </submittedName>
</protein>
<gene>
    <name evidence="2" type="ORF">HYH03_015088</name>
</gene>
<keyword evidence="3" id="KW-1185">Reference proteome</keyword>
<dbReference type="EMBL" id="JAEHOE010000115">
    <property type="protein sequence ID" value="KAG2486264.1"/>
    <property type="molecule type" value="Genomic_DNA"/>
</dbReference>
<feature type="compositionally biased region" description="Low complexity" evidence="1">
    <location>
        <begin position="59"/>
        <end position="90"/>
    </location>
</feature>
<feature type="compositionally biased region" description="Basic and acidic residues" evidence="1">
    <location>
        <begin position="39"/>
        <end position="57"/>
    </location>
</feature>
<reference evidence="2" key="1">
    <citation type="journal article" date="2020" name="bioRxiv">
        <title>Comparative genomics of Chlamydomonas.</title>
        <authorList>
            <person name="Craig R.J."/>
            <person name="Hasan A.R."/>
            <person name="Ness R.W."/>
            <person name="Keightley P.D."/>
        </authorList>
    </citation>
    <scope>NUCLEOTIDE SEQUENCE</scope>
    <source>
        <strain evidence="2">CCAP 11/70</strain>
    </source>
</reference>
<dbReference type="OrthoDB" id="552235at2759"/>